<protein>
    <submittedName>
        <fullName evidence="1">Uncharacterized protein</fullName>
    </submittedName>
</protein>
<sequence length="86" mass="9860">MNAARTDTQDRPAMYHWITRLLCLQRTVGLDGPVCERDTYFRRIARSACLSWHMTDPIRSPSDAELVDAYLADTSTSARPFRARVD</sequence>
<organism evidence="1 2">
    <name type="scientific">Burkholderia multivorans</name>
    <dbReference type="NCBI Taxonomy" id="87883"/>
    <lineage>
        <taxon>Bacteria</taxon>
        <taxon>Pseudomonadati</taxon>
        <taxon>Pseudomonadota</taxon>
        <taxon>Betaproteobacteria</taxon>
        <taxon>Burkholderiales</taxon>
        <taxon>Burkholderiaceae</taxon>
        <taxon>Burkholderia</taxon>
        <taxon>Burkholderia cepacia complex</taxon>
    </lineage>
</organism>
<name>A0AB37AV12_9BURK</name>
<gene>
    <name evidence="1" type="ORF">C6P99_10640</name>
</gene>
<dbReference type="EMBL" id="PVFR01000030">
    <property type="protein sequence ID" value="PRE50719.1"/>
    <property type="molecule type" value="Genomic_DNA"/>
</dbReference>
<proteinExistence type="predicted"/>
<dbReference type="Proteomes" id="UP000237811">
    <property type="component" value="Unassembled WGS sequence"/>
</dbReference>
<accession>A0AB37AV12</accession>
<dbReference type="AlphaFoldDB" id="A0AB37AV12"/>
<reference evidence="1 2" key="1">
    <citation type="submission" date="2018-03" db="EMBL/GenBank/DDBJ databases">
        <authorList>
            <person name="Nguyen K."/>
            <person name="Fouts D."/>
            <person name="Sutton G."/>
        </authorList>
    </citation>
    <scope>NUCLEOTIDE SEQUENCE [LARGE SCALE GENOMIC DNA]</scope>
    <source>
        <strain evidence="1 2">AU14328</strain>
    </source>
</reference>
<evidence type="ECO:0000313" key="1">
    <source>
        <dbReference type="EMBL" id="PRE50719.1"/>
    </source>
</evidence>
<comment type="caution">
    <text evidence="1">The sequence shown here is derived from an EMBL/GenBank/DDBJ whole genome shotgun (WGS) entry which is preliminary data.</text>
</comment>
<evidence type="ECO:0000313" key="2">
    <source>
        <dbReference type="Proteomes" id="UP000237811"/>
    </source>
</evidence>